<keyword evidence="1" id="KW-1133">Transmembrane helix</keyword>
<organism evidence="2 3">
    <name type="scientific">Rubus argutus</name>
    <name type="common">Southern blackberry</name>
    <dbReference type="NCBI Taxonomy" id="59490"/>
    <lineage>
        <taxon>Eukaryota</taxon>
        <taxon>Viridiplantae</taxon>
        <taxon>Streptophyta</taxon>
        <taxon>Embryophyta</taxon>
        <taxon>Tracheophyta</taxon>
        <taxon>Spermatophyta</taxon>
        <taxon>Magnoliopsida</taxon>
        <taxon>eudicotyledons</taxon>
        <taxon>Gunneridae</taxon>
        <taxon>Pentapetalae</taxon>
        <taxon>rosids</taxon>
        <taxon>fabids</taxon>
        <taxon>Rosales</taxon>
        <taxon>Rosaceae</taxon>
        <taxon>Rosoideae</taxon>
        <taxon>Rosoideae incertae sedis</taxon>
        <taxon>Rubus</taxon>
    </lineage>
</organism>
<evidence type="ECO:0000313" key="3">
    <source>
        <dbReference type="Proteomes" id="UP001457282"/>
    </source>
</evidence>
<reference evidence="2 3" key="1">
    <citation type="journal article" date="2023" name="G3 (Bethesda)">
        <title>A chromosome-length genome assembly and annotation of blackberry (Rubus argutus, cv. 'Hillquist').</title>
        <authorList>
            <person name="Bruna T."/>
            <person name="Aryal R."/>
            <person name="Dudchenko O."/>
            <person name="Sargent D.J."/>
            <person name="Mead D."/>
            <person name="Buti M."/>
            <person name="Cavallini A."/>
            <person name="Hytonen T."/>
            <person name="Andres J."/>
            <person name="Pham M."/>
            <person name="Weisz D."/>
            <person name="Mascagni F."/>
            <person name="Usai G."/>
            <person name="Natali L."/>
            <person name="Bassil N."/>
            <person name="Fernandez G.E."/>
            <person name="Lomsadze A."/>
            <person name="Armour M."/>
            <person name="Olukolu B."/>
            <person name="Poorten T."/>
            <person name="Britton C."/>
            <person name="Davik J."/>
            <person name="Ashrafi H."/>
            <person name="Aiden E.L."/>
            <person name="Borodovsky M."/>
            <person name="Worthington M."/>
        </authorList>
    </citation>
    <scope>NUCLEOTIDE SEQUENCE [LARGE SCALE GENOMIC DNA]</scope>
    <source>
        <strain evidence="2">PI 553951</strain>
    </source>
</reference>
<accession>A0AAW1WC71</accession>
<evidence type="ECO:0000313" key="2">
    <source>
        <dbReference type="EMBL" id="KAK9922490.1"/>
    </source>
</evidence>
<gene>
    <name evidence="2" type="ORF">M0R45_030952</name>
</gene>
<dbReference type="AlphaFoldDB" id="A0AAW1WC71"/>
<feature type="transmembrane region" description="Helical" evidence="1">
    <location>
        <begin position="44"/>
        <end position="65"/>
    </location>
</feature>
<sequence length="136" mass="14695">MSLRSRSAEDGGCPVRTRWVMRAGGFGSGDAGNGGWASRIEGGCFFSISSLSLFIFFSVLQLGVWQYPWLDGGDGRGSATRVERTPTTRTVFGVMGLRTVCDWVLGCDGWAEMGRIGEVRNLRNGYGLEVEDKGTG</sequence>
<keyword evidence="1" id="KW-0812">Transmembrane</keyword>
<keyword evidence="1" id="KW-0472">Membrane</keyword>
<keyword evidence="3" id="KW-1185">Reference proteome</keyword>
<dbReference type="Proteomes" id="UP001457282">
    <property type="component" value="Unassembled WGS sequence"/>
</dbReference>
<protein>
    <submittedName>
        <fullName evidence="2">Uncharacterized protein</fullName>
    </submittedName>
</protein>
<dbReference type="EMBL" id="JBEDUW010000006">
    <property type="protein sequence ID" value="KAK9922490.1"/>
    <property type="molecule type" value="Genomic_DNA"/>
</dbReference>
<evidence type="ECO:0000256" key="1">
    <source>
        <dbReference type="SAM" id="Phobius"/>
    </source>
</evidence>
<comment type="caution">
    <text evidence="2">The sequence shown here is derived from an EMBL/GenBank/DDBJ whole genome shotgun (WGS) entry which is preliminary data.</text>
</comment>
<name>A0AAW1WC71_RUBAR</name>
<proteinExistence type="predicted"/>